<evidence type="ECO:0000256" key="4">
    <source>
        <dbReference type="ARBA" id="ARBA00022989"/>
    </source>
</evidence>
<keyword evidence="4 6" id="KW-1133">Transmembrane helix</keyword>
<keyword evidence="9" id="KW-1185">Reference proteome</keyword>
<dbReference type="SUPFAM" id="SSF103473">
    <property type="entry name" value="MFS general substrate transporter"/>
    <property type="match status" value="1"/>
</dbReference>
<dbReference type="PANTHER" id="PTHR43791">
    <property type="entry name" value="PERMEASE-RELATED"/>
    <property type="match status" value="1"/>
</dbReference>
<evidence type="ECO:0000313" key="8">
    <source>
        <dbReference type="EMBL" id="RFU31592.1"/>
    </source>
</evidence>
<evidence type="ECO:0000256" key="5">
    <source>
        <dbReference type="ARBA" id="ARBA00023136"/>
    </source>
</evidence>
<dbReference type="Pfam" id="PF07690">
    <property type="entry name" value="MFS_1"/>
    <property type="match status" value="1"/>
</dbReference>
<dbReference type="InterPro" id="IPR036259">
    <property type="entry name" value="MFS_trans_sf"/>
</dbReference>
<sequence length="511" mass="57410">MSRYLEEEKPSTIQVDHVEATAGIAGFKDERQAVIAAATVPVGGVYLTPEEMKKHRKVNIKYDCFVLSLLTFMYLFNGLDRSNLGSAQTVDMAGDVGIPADSINLATTLFYATFVTFMPLSVWIGKLIGVANWIPIIMVGWGCFTIAHAFIKNEAQLIAYRLMIGVFEAGYYPNCVYYYSMIYVRYDLAYRLGIFYGSYAIAGAFSGVIAYGLLQLKGSFYSWQYLFIIEGACTIILAIVAFFWLPRVPENAWFLTAEQKEFAADRMYRDSGGQDYNERGITRSDLKQLAIDWKLYVMWPLNVLAGLTQSAFGVFLPLIVQQLGYTSYHANLYSVPIYVVGAVGLWVITYSSDYFKERLNHILISLFFVILGGILVTQLSAPHARYGALCIMQIGNFAFSPLQAALLSNNTPPPGHRALILAVNSMCNIGGVIASEIFLPKYAPTYRKPFYISLGLSTFSFVGYVGFRILLMYVNRWRAKKVTSMTLEEIEEENNGTTRLGDKKWTFQYTT</sequence>
<evidence type="ECO:0000256" key="6">
    <source>
        <dbReference type="SAM" id="Phobius"/>
    </source>
</evidence>
<dbReference type="Proteomes" id="UP000258309">
    <property type="component" value="Unassembled WGS sequence"/>
</dbReference>
<evidence type="ECO:0000256" key="1">
    <source>
        <dbReference type="ARBA" id="ARBA00004141"/>
    </source>
</evidence>
<keyword evidence="3 6" id="KW-0812">Transmembrane</keyword>
<dbReference type="PROSITE" id="PS50850">
    <property type="entry name" value="MFS"/>
    <property type="match status" value="1"/>
</dbReference>
<keyword evidence="2" id="KW-0813">Transport</keyword>
<dbReference type="EMBL" id="NCSJ02000072">
    <property type="protein sequence ID" value="RFU31592.1"/>
    <property type="molecule type" value="Genomic_DNA"/>
</dbReference>
<dbReference type="PANTHER" id="PTHR43791:SF21">
    <property type="entry name" value="MAJOR FACILITATOR SUPERFAMILY (MFS) PROFILE DOMAIN-CONTAINING PROTEIN"/>
    <property type="match status" value="1"/>
</dbReference>
<protein>
    <recommendedName>
        <fullName evidence="7">Major facilitator superfamily (MFS) profile domain-containing protein</fullName>
    </recommendedName>
</protein>
<dbReference type="GO" id="GO:0022857">
    <property type="term" value="F:transmembrane transporter activity"/>
    <property type="evidence" value="ECO:0007669"/>
    <property type="project" value="InterPro"/>
</dbReference>
<name>A0A3E2HEK5_SCYLI</name>
<comment type="subcellular location">
    <subcellularLocation>
        <location evidence="1">Membrane</location>
        <topology evidence="1">Multi-pass membrane protein</topology>
    </subcellularLocation>
</comment>
<dbReference type="InterPro" id="IPR011701">
    <property type="entry name" value="MFS"/>
</dbReference>
<reference evidence="8 9" key="1">
    <citation type="submission" date="2018-05" db="EMBL/GenBank/DDBJ databases">
        <title>Draft genome sequence of Scytalidium lignicola DSM 105466, a ubiquitous saprotrophic fungus.</title>
        <authorList>
            <person name="Buettner E."/>
            <person name="Gebauer A.M."/>
            <person name="Hofrichter M."/>
            <person name="Liers C."/>
            <person name="Kellner H."/>
        </authorList>
    </citation>
    <scope>NUCLEOTIDE SEQUENCE [LARGE SCALE GENOMIC DNA]</scope>
    <source>
        <strain evidence="8 9">DSM 105466</strain>
    </source>
</reference>
<evidence type="ECO:0000313" key="9">
    <source>
        <dbReference type="Proteomes" id="UP000258309"/>
    </source>
</evidence>
<feature type="transmembrane region" description="Helical" evidence="6">
    <location>
        <begin position="60"/>
        <end position="76"/>
    </location>
</feature>
<evidence type="ECO:0000256" key="3">
    <source>
        <dbReference type="ARBA" id="ARBA00022692"/>
    </source>
</evidence>
<dbReference type="Gene3D" id="1.20.1250.20">
    <property type="entry name" value="MFS general substrate transporter like domains"/>
    <property type="match status" value="2"/>
</dbReference>
<feature type="transmembrane region" description="Helical" evidence="6">
    <location>
        <begin position="192"/>
        <end position="213"/>
    </location>
</feature>
<feature type="non-terminal residue" evidence="8">
    <location>
        <position position="1"/>
    </location>
</feature>
<feature type="transmembrane region" description="Helical" evidence="6">
    <location>
        <begin position="386"/>
        <end position="407"/>
    </location>
</feature>
<feature type="transmembrane region" description="Helical" evidence="6">
    <location>
        <begin position="130"/>
        <end position="151"/>
    </location>
</feature>
<accession>A0A3E2HEK5</accession>
<feature type="transmembrane region" description="Helical" evidence="6">
    <location>
        <begin position="296"/>
        <end position="320"/>
    </location>
</feature>
<dbReference type="GO" id="GO:0016020">
    <property type="term" value="C:membrane"/>
    <property type="evidence" value="ECO:0007669"/>
    <property type="project" value="UniProtKB-SubCell"/>
</dbReference>
<dbReference type="OrthoDB" id="2985014at2759"/>
<gene>
    <name evidence="8" type="ORF">B7463_g4711</name>
</gene>
<feature type="transmembrane region" description="Helical" evidence="6">
    <location>
        <begin position="332"/>
        <end position="350"/>
    </location>
</feature>
<keyword evidence="5 6" id="KW-0472">Membrane</keyword>
<feature type="non-terminal residue" evidence="8">
    <location>
        <position position="511"/>
    </location>
</feature>
<feature type="transmembrane region" description="Helical" evidence="6">
    <location>
        <begin position="96"/>
        <end position="118"/>
    </location>
</feature>
<dbReference type="AlphaFoldDB" id="A0A3E2HEK5"/>
<feature type="transmembrane region" description="Helical" evidence="6">
    <location>
        <begin position="419"/>
        <end position="438"/>
    </location>
</feature>
<organism evidence="8 9">
    <name type="scientific">Scytalidium lignicola</name>
    <name type="common">Hyphomycete</name>
    <dbReference type="NCBI Taxonomy" id="5539"/>
    <lineage>
        <taxon>Eukaryota</taxon>
        <taxon>Fungi</taxon>
        <taxon>Dikarya</taxon>
        <taxon>Ascomycota</taxon>
        <taxon>Pezizomycotina</taxon>
        <taxon>Leotiomycetes</taxon>
        <taxon>Leotiomycetes incertae sedis</taxon>
        <taxon>Scytalidium</taxon>
    </lineage>
</organism>
<feature type="transmembrane region" description="Helical" evidence="6">
    <location>
        <begin position="450"/>
        <end position="471"/>
    </location>
</feature>
<evidence type="ECO:0000256" key="2">
    <source>
        <dbReference type="ARBA" id="ARBA00022448"/>
    </source>
</evidence>
<dbReference type="InterPro" id="IPR020846">
    <property type="entry name" value="MFS_dom"/>
</dbReference>
<feature type="transmembrane region" description="Helical" evidence="6">
    <location>
        <begin position="225"/>
        <end position="245"/>
    </location>
</feature>
<feature type="domain" description="Major facilitator superfamily (MFS) profile" evidence="7">
    <location>
        <begin position="66"/>
        <end position="478"/>
    </location>
</feature>
<feature type="transmembrane region" description="Helical" evidence="6">
    <location>
        <begin position="362"/>
        <end position="380"/>
    </location>
</feature>
<comment type="caution">
    <text evidence="8">The sequence shown here is derived from an EMBL/GenBank/DDBJ whole genome shotgun (WGS) entry which is preliminary data.</text>
</comment>
<evidence type="ECO:0000259" key="7">
    <source>
        <dbReference type="PROSITE" id="PS50850"/>
    </source>
</evidence>
<feature type="transmembrane region" description="Helical" evidence="6">
    <location>
        <begin position="157"/>
        <end position="180"/>
    </location>
</feature>
<dbReference type="FunFam" id="1.20.1250.20:FF:000013">
    <property type="entry name" value="MFS general substrate transporter"/>
    <property type="match status" value="1"/>
</dbReference>
<proteinExistence type="predicted"/>